<keyword evidence="2" id="KW-1185">Reference proteome</keyword>
<evidence type="ECO:0000313" key="2">
    <source>
        <dbReference type="Proteomes" id="UP001171111"/>
    </source>
</evidence>
<evidence type="ECO:0000313" key="1">
    <source>
        <dbReference type="EMBL" id="MDO2409975.1"/>
    </source>
</evidence>
<proteinExistence type="predicted"/>
<gene>
    <name evidence="1" type="ORF">Q2362_07750</name>
</gene>
<sequence>MLAKDFKCDNKTWDDLFKVSKDFKGEIKRPDEPSSWGTKELRELAKNKNCDICDDFVVCDTDQRDWK</sequence>
<reference evidence="1 2" key="1">
    <citation type="submission" date="2023-06" db="EMBL/GenBank/DDBJ databases">
        <title>Campylobacter magnum sp. nov., isolated from cecal contents of domestic pigs (Sus scrofa domesticus).</title>
        <authorList>
            <person name="Papic B."/>
            <person name="Gruntar I."/>
        </authorList>
    </citation>
    <scope>NUCLEOTIDE SEQUENCE [LARGE SCALE GENOMIC DNA]</scope>
    <source>
        <strain evidence="2">34484-21</strain>
    </source>
</reference>
<accession>A0ABT8T9Q0</accession>
<comment type="caution">
    <text evidence="1">The sequence shown here is derived from an EMBL/GenBank/DDBJ whole genome shotgun (WGS) entry which is preliminary data.</text>
</comment>
<dbReference type="RefSeq" id="WP_302244741.1">
    <property type="nucleotide sequence ID" value="NZ_JAULJQ010000010.1"/>
</dbReference>
<dbReference type="EMBL" id="JAULJQ010000010">
    <property type="protein sequence ID" value="MDO2409975.1"/>
    <property type="molecule type" value="Genomic_DNA"/>
</dbReference>
<organism evidence="1 2">
    <name type="scientific">Campylobacter magnus</name>
    <dbReference type="NCBI Taxonomy" id="3026462"/>
    <lineage>
        <taxon>Bacteria</taxon>
        <taxon>Pseudomonadati</taxon>
        <taxon>Campylobacterota</taxon>
        <taxon>Epsilonproteobacteria</taxon>
        <taxon>Campylobacterales</taxon>
        <taxon>Campylobacteraceae</taxon>
        <taxon>Campylobacter</taxon>
    </lineage>
</organism>
<name>A0ABT8T9Q0_9BACT</name>
<dbReference type="Proteomes" id="UP001171111">
    <property type="component" value="Unassembled WGS sequence"/>
</dbReference>
<protein>
    <submittedName>
        <fullName evidence="1">Uncharacterized protein</fullName>
    </submittedName>
</protein>